<gene>
    <name evidence="3" type="ORF">A3A57_00045</name>
</gene>
<evidence type="ECO:0000256" key="1">
    <source>
        <dbReference type="SAM" id="Phobius"/>
    </source>
</evidence>
<dbReference type="Proteomes" id="UP000179279">
    <property type="component" value="Unassembled WGS sequence"/>
</dbReference>
<keyword evidence="1" id="KW-0472">Membrane</keyword>
<dbReference type="InterPro" id="IPR001322">
    <property type="entry name" value="Lamin_tail_dom"/>
</dbReference>
<protein>
    <recommendedName>
        <fullName evidence="2">LTD domain-containing protein</fullName>
    </recommendedName>
</protein>
<accession>A0A1G1WYL4</accession>
<dbReference type="Gene3D" id="2.60.40.1260">
    <property type="entry name" value="Lamin Tail domain"/>
    <property type="match status" value="2"/>
</dbReference>
<feature type="domain" description="LTD" evidence="2">
    <location>
        <begin position="13"/>
        <end position="110"/>
    </location>
</feature>
<proteinExistence type="predicted"/>
<evidence type="ECO:0000259" key="2">
    <source>
        <dbReference type="PROSITE" id="PS51841"/>
    </source>
</evidence>
<comment type="caution">
    <text evidence="3">The sequence shown here is derived from an EMBL/GenBank/DDBJ whole genome shotgun (WGS) entry which is preliminary data.</text>
</comment>
<evidence type="ECO:0000313" key="3">
    <source>
        <dbReference type="EMBL" id="OGY32819.1"/>
    </source>
</evidence>
<sequence>MIIAILVLLFLLTPKEVQAIQTGIVLNEIFAPTVSDWVEIYNKTDSEINVSEWKIEDTATTPIKVFSSGTIIGPRGFLVVEVASRLNNSGDIIRLVTKDGNEIDIFEYTAIVPNKSFARLPDGSDIWTEADPTKNVSNGEGPPKQNLIQKTGFITLSEFMPSPAGGSEWAEVYNPNTFELNISGWKIDDIDGGSSPFTIPTDTKINAKSYKVFSFSSKLNNSGDSIRLLNPSGSLAEKYDFSDTQKGLSFAKDTKGAWQLTTSPTPGSVNKITFAQGALGISLGTDDPTNPRNTLFGVEGENTNKPTLSNQTIRNYIKGPSSNGKVAGIAKLVNENNKLSTLAIAAGVSFILTALVWPILENKLWKK</sequence>
<name>A0A1G1WYL4_9BACT</name>
<feature type="domain" description="LTD" evidence="2">
    <location>
        <begin position="142"/>
        <end position="247"/>
    </location>
</feature>
<dbReference type="Pfam" id="PF00932">
    <property type="entry name" value="LTD"/>
    <property type="match status" value="2"/>
</dbReference>
<keyword evidence="1" id="KW-1133">Transmembrane helix</keyword>
<evidence type="ECO:0000313" key="4">
    <source>
        <dbReference type="Proteomes" id="UP000179279"/>
    </source>
</evidence>
<dbReference type="AlphaFoldDB" id="A0A1G1WYL4"/>
<organism evidence="3 4">
    <name type="scientific">Candidatus Woykebacteria bacterium RIFCSPLOWO2_01_FULL_41_12</name>
    <dbReference type="NCBI Taxonomy" id="1802604"/>
    <lineage>
        <taxon>Bacteria</taxon>
        <taxon>Candidatus Woykeibacteriota</taxon>
    </lineage>
</organism>
<keyword evidence="1" id="KW-0812">Transmembrane</keyword>
<dbReference type="SUPFAM" id="SSF74853">
    <property type="entry name" value="Lamin A/C globular tail domain"/>
    <property type="match status" value="2"/>
</dbReference>
<feature type="transmembrane region" description="Helical" evidence="1">
    <location>
        <begin position="339"/>
        <end position="360"/>
    </location>
</feature>
<dbReference type="InterPro" id="IPR036415">
    <property type="entry name" value="Lamin_tail_dom_sf"/>
</dbReference>
<dbReference type="PROSITE" id="PS51841">
    <property type="entry name" value="LTD"/>
    <property type="match status" value="2"/>
</dbReference>
<dbReference type="EMBL" id="MHDA01000005">
    <property type="protein sequence ID" value="OGY32819.1"/>
    <property type="molecule type" value="Genomic_DNA"/>
</dbReference>
<reference evidence="3 4" key="1">
    <citation type="journal article" date="2016" name="Nat. Commun.">
        <title>Thousands of microbial genomes shed light on interconnected biogeochemical processes in an aquifer system.</title>
        <authorList>
            <person name="Anantharaman K."/>
            <person name="Brown C.T."/>
            <person name="Hug L.A."/>
            <person name="Sharon I."/>
            <person name="Castelle C.J."/>
            <person name="Probst A.J."/>
            <person name="Thomas B.C."/>
            <person name="Singh A."/>
            <person name="Wilkins M.J."/>
            <person name="Karaoz U."/>
            <person name="Brodie E.L."/>
            <person name="Williams K.H."/>
            <person name="Hubbard S.S."/>
            <person name="Banfield J.F."/>
        </authorList>
    </citation>
    <scope>NUCLEOTIDE SEQUENCE [LARGE SCALE GENOMIC DNA]</scope>
</reference>